<proteinExistence type="predicted"/>
<dbReference type="EMBL" id="GGEC01072977">
    <property type="protein sequence ID" value="MBX53461.1"/>
    <property type="molecule type" value="Transcribed_RNA"/>
</dbReference>
<accession>A0A2P2PFK0</accession>
<reference evidence="1" key="1">
    <citation type="submission" date="2018-02" db="EMBL/GenBank/DDBJ databases">
        <title>Rhizophora mucronata_Transcriptome.</title>
        <authorList>
            <person name="Meera S.P."/>
            <person name="Sreeshan A."/>
            <person name="Augustine A."/>
        </authorList>
    </citation>
    <scope>NUCLEOTIDE SEQUENCE</scope>
    <source>
        <tissue evidence="1">Leaf</tissue>
    </source>
</reference>
<protein>
    <submittedName>
        <fullName evidence="1">Uncharacterized protein</fullName>
    </submittedName>
</protein>
<dbReference type="AlphaFoldDB" id="A0A2P2PFK0"/>
<organism evidence="1">
    <name type="scientific">Rhizophora mucronata</name>
    <name type="common">Asiatic mangrove</name>
    <dbReference type="NCBI Taxonomy" id="61149"/>
    <lineage>
        <taxon>Eukaryota</taxon>
        <taxon>Viridiplantae</taxon>
        <taxon>Streptophyta</taxon>
        <taxon>Embryophyta</taxon>
        <taxon>Tracheophyta</taxon>
        <taxon>Spermatophyta</taxon>
        <taxon>Magnoliopsida</taxon>
        <taxon>eudicotyledons</taxon>
        <taxon>Gunneridae</taxon>
        <taxon>Pentapetalae</taxon>
        <taxon>rosids</taxon>
        <taxon>fabids</taxon>
        <taxon>Malpighiales</taxon>
        <taxon>Rhizophoraceae</taxon>
        <taxon>Rhizophora</taxon>
    </lineage>
</organism>
<name>A0A2P2PFK0_RHIMU</name>
<sequence length="30" mass="3690">MEGDDSKNEEKRPYPFMTQVINVVYRYSRH</sequence>
<evidence type="ECO:0000313" key="1">
    <source>
        <dbReference type="EMBL" id="MBX53461.1"/>
    </source>
</evidence>